<dbReference type="SUPFAM" id="SSF56672">
    <property type="entry name" value="DNA/RNA polymerases"/>
    <property type="match status" value="1"/>
</dbReference>
<dbReference type="Proteomes" id="UP001314205">
    <property type="component" value="Unassembled WGS sequence"/>
</dbReference>
<reference evidence="1 2" key="1">
    <citation type="submission" date="2023-11" db="EMBL/GenBank/DDBJ databases">
        <authorList>
            <person name="Hedman E."/>
            <person name="Englund M."/>
            <person name="Stromberg M."/>
            <person name="Nyberg Akerstrom W."/>
            <person name="Nylinder S."/>
            <person name="Jareborg N."/>
            <person name="Kallberg Y."/>
            <person name="Kronander E."/>
        </authorList>
    </citation>
    <scope>NUCLEOTIDE SEQUENCE [LARGE SCALE GENOMIC DNA]</scope>
</reference>
<dbReference type="PANTHER" id="PTHR47331">
    <property type="entry name" value="PHD-TYPE DOMAIN-CONTAINING PROTEIN"/>
    <property type="match status" value="1"/>
</dbReference>
<dbReference type="PANTHER" id="PTHR47331:SF4">
    <property type="entry name" value="PEPTIDASE S1 DOMAIN-CONTAINING PROTEIN"/>
    <property type="match status" value="1"/>
</dbReference>
<evidence type="ECO:0008006" key="3">
    <source>
        <dbReference type="Google" id="ProtNLM"/>
    </source>
</evidence>
<dbReference type="Pfam" id="PF05380">
    <property type="entry name" value="Peptidase_A17"/>
    <property type="match status" value="1"/>
</dbReference>
<protein>
    <recommendedName>
        <fullName evidence="3">Reverse transcriptase domain-containing protein</fullName>
    </recommendedName>
</protein>
<evidence type="ECO:0000313" key="2">
    <source>
        <dbReference type="Proteomes" id="UP001314205"/>
    </source>
</evidence>
<dbReference type="InterPro" id="IPR008042">
    <property type="entry name" value="Retrotrans_Pao"/>
</dbReference>
<name>A0AAV1LRK0_9NEOP</name>
<sequence length="345" mass="39414">MYRQILVFPEDADTYQRILWRSDASEDIKEYRILRVTFGTASAPYLAVRTLHQIADDESKNHPKAVQIIKEDFYMDDLMGGADTVEEAVTEAKEVDEIVKKGGFTLTKWASNNLDFMQSIKPADRSRSAHFNLNIDGTVKALGIKWNMGTDKFKYEVILPTIQATVTKRSVLSDIQKLFDPLGWIAPSIVMTKILIQKLWLERLNWDDKISSHLLDEWLTIRSDFQQVNEIEVDRWIGTTSKMSDNLQIHGFCDASMQAYAALVYARIKTEDGTIRTKLIAARTRVAPLRTISLPRLELCGALLLARLLKQVAQAIYHHHKYLLGQTHQLFLLGLQEIHINGNCL</sequence>
<dbReference type="EMBL" id="CAVLGL010000096">
    <property type="protein sequence ID" value="CAK1598013.1"/>
    <property type="molecule type" value="Genomic_DNA"/>
</dbReference>
<gene>
    <name evidence="1" type="ORF">PARMNEM_LOCUS17078</name>
</gene>
<evidence type="ECO:0000313" key="1">
    <source>
        <dbReference type="EMBL" id="CAK1598013.1"/>
    </source>
</evidence>
<accession>A0AAV1LRK0</accession>
<comment type="caution">
    <text evidence="1">The sequence shown here is derived from an EMBL/GenBank/DDBJ whole genome shotgun (WGS) entry which is preliminary data.</text>
</comment>
<dbReference type="GO" id="GO:0071897">
    <property type="term" value="P:DNA biosynthetic process"/>
    <property type="evidence" value="ECO:0007669"/>
    <property type="project" value="UniProtKB-ARBA"/>
</dbReference>
<keyword evidence="2" id="KW-1185">Reference proteome</keyword>
<dbReference type="InterPro" id="IPR043502">
    <property type="entry name" value="DNA/RNA_pol_sf"/>
</dbReference>
<organism evidence="1 2">
    <name type="scientific">Parnassius mnemosyne</name>
    <name type="common">clouded apollo</name>
    <dbReference type="NCBI Taxonomy" id="213953"/>
    <lineage>
        <taxon>Eukaryota</taxon>
        <taxon>Metazoa</taxon>
        <taxon>Ecdysozoa</taxon>
        <taxon>Arthropoda</taxon>
        <taxon>Hexapoda</taxon>
        <taxon>Insecta</taxon>
        <taxon>Pterygota</taxon>
        <taxon>Neoptera</taxon>
        <taxon>Endopterygota</taxon>
        <taxon>Lepidoptera</taxon>
        <taxon>Glossata</taxon>
        <taxon>Ditrysia</taxon>
        <taxon>Papilionoidea</taxon>
        <taxon>Papilionidae</taxon>
        <taxon>Parnassiinae</taxon>
        <taxon>Parnassini</taxon>
        <taxon>Parnassius</taxon>
        <taxon>Driopa</taxon>
    </lineage>
</organism>
<proteinExistence type="predicted"/>
<dbReference type="AlphaFoldDB" id="A0AAV1LRK0"/>